<evidence type="ECO:0000256" key="2">
    <source>
        <dbReference type="ARBA" id="ARBA00022840"/>
    </source>
</evidence>
<sequence length="871" mass="93853">MPMAAPPGEPAGGAETVRASRRALPLAPPDTDAPRVVVVSGAPGTGKSALLTAMVDRMPSALVATCTEGRSATDFAAARQLLPARERAGARSASPDRGHRMVLELYRRTSGLLQYGPLLFAIDDAHWCDEATLRWLHYLLRRIGDRPLQVVLAVQPREHPLLSSVFHEILGSCPHQVVDLDLAEREDRAACTDQLRRLFRHQPNLQRVAVATALLRRTDADLVGPLAGLAPQLVGPPLAELRRMGLLTGDERQPVPPVVADRLLGLHGHAEVQALRTHAARLLSDAAAPTGRIAELLLDVDDLGEPWMLDLLRDAAGEAYRRSAGEAVRLRARILQAAPQAPEAAIDLAEALLNVDAATARAQVRQALPRMLDGRVKARALVCLGLAALVTGHEPTAPYLLQDALETLKRSAGDPPKVRDRALLAAIESTLAANAVVGGATYHTVRSRIGAEPGPVVGTSSAHRMLAVHALTTAYEGTDTGRAVRYARQVLDRPVHGEGWPRLVAARVLFLADDTARAVETAEELARHHRDRGEPCAEAVAWAGRAHVLWETGDLAGAERDATTALRLADGHDWAATTWSANATLAVVQAARAQVLGATSVMDGLCERAAEMPFWEQVQVLNAAATTAYWAYDHDRALDLMQTCGRVVEEAGACNPALSSWWLDEIILLQRRDRAHEAQLRIEQVEEQCRRWSTPRTRGMALLARAAITPSNAQVELLVAALAEFAGSPAPLHQVKAQLMLGRALTALGDRTAARRHLRDGMVLSNRLGYTMLAVHCRNVLTAAGGRTGSQLSACGDLSNSERAVAQLAAAGATNRQIAAELFITVRTVEFHLTNVYRRLGIRRRDALADVVEPMPLSGRDRDGGNSGEDR</sequence>
<dbReference type="InterPro" id="IPR000792">
    <property type="entry name" value="Tscrpt_reg_LuxR_C"/>
</dbReference>
<dbReference type="InterPro" id="IPR016032">
    <property type="entry name" value="Sig_transdc_resp-reg_C-effctor"/>
</dbReference>
<dbReference type="InterPro" id="IPR041664">
    <property type="entry name" value="AAA_16"/>
</dbReference>
<evidence type="ECO:0000256" key="1">
    <source>
        <dbReference type="ARBA" id="ARBA00022741"/>
    </source>
</evidence>
<evidence type="ECO:0000313" key="4">
    <source>
        <dbReference type="EMBL" id="UWP79198.1"/>
    </source>
</evidence>
<dbReference type="PANTHER" id="PTHR16305:SF35">
    <property type="entry name" value="TRANSCRIPTIONAL ACTIVATOR DOMAIN"/>
    <property type="match status" value="1"/>
</dbReference>
<dbReference type="PROSITE" id="PS00622">
    <property type="entry name" value="HTH_LUXR_1"/>
    <property type="match status" value="1"/>
</dbReference>
<name>A0ABY5VRT7_9ACTN</name>
<evidence type="ECO:0000259" key="3">
    <source>
        <dbReference type="PROSITE" id="PS50043"/>
    </source>
</evidence>
<dbReference type="Pfam" id="PF00196">
    <property type="entry name" value="GerE"/>
    <property type="match status" value="1"/>
</dbReference>
<dbReference type="SUPFAM" id="SSF52540">
    <property type="entry name" value="P-loop containing nucleoside triphosphate hydrolases"/>
    <property type="match status" value="1"/>
</dbReference>
<protein>
    <submittedName>
        <fullName evidence="4">LuxR C-terminal-related transcriptional regulator</fullName>
    </submittedName>
</protein>
<dbReference type="InterPro" id="IPR036388">
    <property type="entry name" value="WH-like_DNA-bd_sf"/>
</dbReference>
<dbReference type="RefSeq" id="WP_259856778.1">
    <property type="nucleotide sequence ID" value="NZ_CP073720.1"/>
</dbReference>
<dbReference type="Proteomes" id="UP001059617">
    <property type="component" value="Chromosome"/>
</dbReference>
<organism evidence="4 5">
    <name type="scientific">Dactylosporangium fulvum</name>
    <dbReference type="NCBI Taxonomy" id="53359"/>
    <lineage>
        <taxon>Bacteria</taxon>
        <taxon>Bacillati</taxon>
        <taxon>Actinomycetota</taxon>
        <taxon>Actinomycetes</taxon>
        <taxon>Micromonosporales</taxon>
        <taxon>Micromonosporaceae</taxon>
        <taxon>Dactylosporangium</taxon>
    </lineage>
</organism>
<dbReference type="PRINTS" id="PR00038">
    <property type="entry name" value="HTHLUXR"/>
</dbReference>
<gene>
    <name evidence="4" type="ORF">Dfulv_28980</name>
</gene>
<keyword evidence="5" id="KW-1185">Reference proteome</keyword>
<dbReference type="Pfam" id="PF13191">
    <property type="entry name" value="AAA_16"/>
    <property type="match status" value="1"/>
</dbReference>
<feature type="domain" description="HTH luxR-type" evidence="3">
    <location>
        <begin position="791"/>
        <end position="856"/>
    </location>
</feature>
<keyword evidence="2" id="KW-0067">ATP-binding</keyword>
<keyword evidence="1" id="KW-0547">Nucleotide-binding</keyword>
<reference evidence="4" key="1">
    <citation type="submission" date="2021-04" db="EMBL/GenBank/DDBJ databases">
        <authorList>
            <person name="Hartkoorn R.C."/>
            <person name="Beaudoing E."/>
            <person name="Hot D."/>
        </authorList>
    </citation>
    <scope>NUCLEOTIDE SEQUENCE</scope>
    <source>
        <strain evidence="4">NRRL B-16292</strain>
    </source>
</reference>
<dbReference type="SUPFAM" id="SSF46894">
    <property type="entry name" value="C-terminal effector domain of the bipartite response regulators"/>
    <property type="match status" value="1"/>
</dbReference>
<reference evidence="4" key="2">
    <citation type="submission" date="2022-09" db="EMBL/GenBank/DDBJ databases">
        <title>Biosynthetic gene clusters of Dactylosporangioum fulvum.</title>
        <authorList>
            <person name="Caradec T."/>
        </authorList>
    </citation>
    <scope>NUCLEOTIDE SEQUENCE</scope>
    <source>
        <strain evidence="4">NRRL B-16292</strain>
    </source>
</reference>
<accession>A0ABY5VRT7</accession>
<dbReference type="Gene3D" id="1.25.40.10">
    <property type="entry name" value="Tetratricopeptide repeat domain"/>
    <property type="match status" value="1"/>
</dbReference>
<dbReference type="SMART" id="SM00421">
    <property type="entry name" value="HTH_LUXR"/>
    <property type="match status" value="1"/>
</dbReference>
<proteinExistence type="predicted"/>
<dbReference type="PROSITE" id="PS50043">
    <property type="entry name" value="HTH_LUXR_2"/>
    <property type="match status" value="1"/>
</dbReference>
<dbReference type="InterPro" id="IPR011990">
    <property type="entry name" value="TPR-like_helical_dom_sf"/>
</dbReference>
<dbReference type="EMBL" id="CP073720">
    <property type="protein sequence ID" value="UWP79198.1"/>
    <property type="molecule type" value="Genomic_DNA"/>
</dbReference>
<dbReference type="SUPFAM" id="SSF48452">
    <property type="entry name" value="TPR-like"/>
    <property type="match status" value="1"/>
</dbReference>
<dbReference type="InterPro" id="IPR027417">
    <property type="entry name" value="P-loop_NTPase"/>
</dbReference>
<dbReference type="Gene3D" id="1.10.10.10">
    <property type="entry name" value="Winged helix-like DNA-binding domain superfamily/Winged helix DNA-binding domain"/>
    <property type="match status" value="1"/>
</dbReference>
<evidence type="ECO:0000313" key="5">
    <source>
        <dbReference type="Proteomes" id="UP001059617"/>
    </source>
</evidence>
<dbReference type="CDD" id="cd06170">
    <property type="entry name" value="LuxR_C_like"/>
    <property type="match status" value="1"/>
</dbReference>
<dbReference type="PANTHER" id="PTHR16305">
    <property type="entry name" value="TESTICULAR SOLUBLE ADENYLYL CYCLASE"/>
    <property type="match status" value="1"/>
</dbReference>